<dbReference type="InterPro" id="IPR036291">
    <property type="entry name" value="NAD(P)-bd_dom_sf"/>
</dbReference>
<dbReference type="Gene3D" id="3.40.50.720">
    <property type="entry name" value="NAD(P)-binding Rossmann-like Domain"/>
    <property type="match status" value="1"/>
</dbReference>
<dbReference type="GO" id="GO:0016491">
    <property type="term" value="F:oxidoreductase activity"/>
    <property type="evidence" value="ECO:0007669"/>
    <property type="project" value="UniProtKB-KW"/>
</dbReference>
<comment type="caution">
    <text evidence="5">The sequence shown here is derived from an EMBL/GenBank/DDBJ whole genome shotgun (WGS) entry which is preliminary data.</text>
</comment>
<dbReference type="OrthoDB" id="9792935at2"/>
<dbReference type="PANTHER" id="PTHR22604">
    <property type="entry name" value="OXIDOREDUCTASES"/>
    <property type="match status" value="1"/>
</dbReference>
<evidence type="ECO:0000256" key="2">
    <source>
        <dbReference type="ARBA" id="ARBA00023002"/>
    </source>
</evidence>
<organism evidence="5 6">
    <name type="scientific">Palleronia caenipelagi</name>
    <dbReference type="NCBI Taxonomy" id="2489174"/>
    <lineage>
        <taxon>Bacteria</taxon>
        <taxon>Pseudomonadati</taxon>
        <taxon>Pseudomonadota</taxon>
        <taxon>Alphaproteobacteria</taxon>
        <taxon>Rhodobacterales</taxon>
        <taxon>Roseobacteraceae</taxon>
        <taxon>Palleronia</taxon>
    </lineage>
</organism>
<dbReference type="InterPro" id="IPR050984">
    <property type="entry name" value="Gfo/Idh/MocA_domain"/>
</dbReference>
<evidence type="ECO:0000259" key="3">
    <source>
        <dbReference type="Pfam" id="PF01408"/>
    </source>
</evidence>
<dbReference type="Gene3D" id="3.30.360.10">
    <property type="entry name" value="Dihydrodipicolinate Reductase, domain 2"/>
    <property type="match status" value="1"/>
</dbReference>
<evidence type="ECO:0000259" key="4">
    <source>
        <dbReference type="Pfam" id="PF22725"/>
    </source>
</evidence>
<sequence>MAADLRWGIVGASDFARRTMAPALHMAAGAHVVALATRDASKAAPFSAYLPGLRVESDYEALLTADDIDALYVPLPNHLHVEWVLKALQAGKHVLCEKPIAMAASEFDVMIAARDSSGKLAAEAYMIVHHPQWQRARDLLASGAIGTLRHVEAVFSYNNPDPENVRNKPTMGGGGLRDIGVYTFGSTRFATGQEPLDLHATLEREHDFDTFAEVTARFDGFTFHSVVSTRLWDRQEVVFHGDSGVMALTAPFNAGRYDQAELVLETARNTRTVERWPGVNQYVLQVEAFCRSAQTGEPYPWTLEQARGTQVMIDDALRYLPDQ</sequence>
<evidence type="ECO:0000313" key="6">
    <source>
        <dbReference type="Proteomes" id="UP000318590"/>
    </source>
</evidence>
<keyword evidence="6" id="KW-1185">Reference proteome</keyword>
<feature type="domain" description="GFO/IDH/MocA-like oxidoreductase" evidence="4">
    <location>
        <begin position="133"/>
        <end position="245"/>
    </location>
</feature>
<dbReference type="InterPro" id="IPR055170">
    <property type="entry name" value="GFO_IDH_MocA-like_dom"/>
</dbReference>
<comment type="similarity">
    <text evidence="1">Belongs to the Gfo/Idh/MocA family.</text>
</comment>
<dbReference type="EMBL" id="VFSV01000001">
    <property type="protein sequence ID" value="TRD23545.1"/>
    <property type="molecule type" value="Genomic_DNA"/>
</dbReference>
<proteinExistence type="inferred from homology"/>
<dbReference type="Proteomes" id="UP000318590">
    <property type="component" value="Unassembled WGS sequence"/>
</dbReference>
<evidence type="ECO:0000313" key="5">
    <source>
        <dbReference type="EMBL" id="TRD23545.1"/>
    </source>
</evidence>
<keyword evidence="2" id="KW-0560">Oxidoreductase</keyword>
<accession>A0A547QAZ2</accession>
<dbReference type="PANTHER" id="PTHR22604:SF105">
    <property type="entry name" value="TRANS-1,2-DIHYDROBENZENE-1,2-DIOL DEHYDROGENASE"/>
    <property type="match status" value="1"/>
</dbReference>
<dbReference type="AlphaFoldDB" id="A0A547QAZ2"/>
<protein>
    <submittedName>
        <fullName evidence="5">Gfo/Idh/MocA family oxidoreductase</fullName>
    </submittedName>
</protein>
<reference evidence="5 6" key="1">
    <citation type="submission" date="2019-06" db="EMBL/GenBank/DDBJ databases">
        <title>Paenimaribius caenipelagi gen. nov., sp. nov., isolated from a tidal flat.</title>
        <authorList>
            <person name="Yoon J.-H."/>
        </authorList>
    </citation>
    <scope>NUCLEOTIDE SEQUENCE [LARGE SCALE GENOMIC DNA]</scope>
    <source>
        <strain evidence="5 6">JBTF-M29</strain>
    </source>
</reference>
<dbReference type="SUPFAM" id="SSF55347">
    <property type="entry name" value="Glyceraldehyde-3-phosphate dehydrogenase-like, C-terminal domain"/>
    <property type="match status" value="1"/>
</dbReference>
<dbReference type="GO" id="GO:0000166">
    <property type="term" value="F:nucleotide binding"/>
    <property type="evidence" value="ECO:0007669"/>
    <property type="project" value="InterPro"/>
</dbReference>
<dbReference type="Pfam" id="PF01408">
    <property type="entry name" value="GFO_IDH_MocA"/>
    <property type="match status" value="1"/>
</dbReference>
<gene>
    <name evidence="5" type="ORF">FEV53_00580</name>
</gene>
<dbReference type="InterPro" id="IPR000683">
    <property type="entry name" value="Gfo/Idh/MocA-like_OxRdtase_N"/>
</dbReference>
<dbReference type="Pfam" id="PF22725">
    <property type="entry name" value="GFO_IDH_MocA_C3"/>
    <property type="match status" value="1"/>
</dbReference>
<dbReference type="RefSeq" id="WP_142832868.1">
    <property type="nucleotide sequence ID" value="NZ_VFSV01000001.1"/>
</dbReference>
<name>A0A547QAZ2_9RHOB</name>
<dbReference type="SUPFAM" id="SSF51735">
    <property type="entry name" value="NAD(P)-binding Rossmann-fold domains"/>
    <property type="match status" value="1"/>
</dbReference>
<feature type="domain" description="Gfo/Idh/MocA-like oxidoreductase N-terminal" evidence="3">
    <location>
        <begin position="5"/>
        <end position="121"/>
    </location>
</feature>
<evidence type="ECO:0000256" key="1">
    <source>
        <dbReference type="ARBA" id="ARBA00010928"/>
    </source>
</evidence>